<gene>
    <name evidence="10" type="ORF">ACFPN2_32350</name>
</gene>
<dbReference type="Gene3D" id="1.20.1250.20">
    <property type="entry name" value="MFS general substrate transporter like domains"/>
    <property type="match status" value="1"/>
</dbReference>
<dbReference type="InterPro" id="IPR020846">
    <property type="entry name" value="MFS_dom"/>
</dbReference>
<dbReference type="NCBIfam" id="TIGR00711">
    <property type="entry name" value="efflux_EmrB"/>
    <property type="match status" value="1"/>
</dbReference>
<reference evidence="11" key="1">
    <citation type="journal article" date="2019" name="Int. J. Syst. Evol. Microbiol.">
        <title>The Global Catalogue of Microorganisms (GCM) 10K type strain sequencing project: providing services to taxonomists for standard genome sequencing and annotation.</title>
        <authorList>
            <consortium name="The Broad Institute Genomics Platform"/>
            <consortium name="The Broad Institute Genome Sequencing Center for Infectious Disease"/>
            <person name="Wu L."/>
            <person name="Ma J."/>
        </authorList>
    </citation>
    <scope>NUCLEOTIDE SEQUENCE [LARGE SCALE GENOMIC DNA]</scope>
    <source>
        <strain evidence="11">CGMCC 1.10759</strain>
    </source>
</reference>
<feature type="transmembrane region" description="Helical" evidence="8">
    <location>
        <begin position="144"/>
        <end position="165"/>
    </location>
</feature>
<keyword evidence="3" id="KW-0813">Transport</keyword>
<organism evidence="10 11">
    <name type="scientific">Steroidobacter flavus</name>
    <dbReference type="NCBI Taxonomy" id="1842136"/>
    <lineage>
        <taxon>Bacteria</taxon>
        <taxon>Pseudomonadati</taxon>
        <taxon>Pseudomonadota</taxon>
        <taxon>Gammaproteobacteria</taxon>
        <taxon>Steroidobacterales</taxon>
        <taxon>Steroidobacteraceae</taxon>
        <taxon>Steroidobacter</taxon>
    </lineage>
</organism>
<evidence type="ECO:0000313" key="11">
    <source>
        <dbReference type="Proteomes" id="UP001595904"/>
    </source>
</evidence>
<proteinExistence type="inferred from homology"/>
<evidence type="ECO:0000256" key="7">
    <source>
        <dbReference type="ARBA" id="ARBA00023136"/>
    </source>
</evidence>
<evidence type="ECO:0000256" key="6">
    <source>
        <dbReference type="ARBA" id="ARBA00022989"/>
    </source>
</evidence>
<dbReference type="CDD" id="cd17503">
    <property type="entry name" value="MFS_LmrB_MDR_like"/>
    <property type="match status" value="1"/>
</dbReference>
<feature type="transmembrane region" description="Helical" evidence="8">
    <location>
        <begin position="405"/>
        <end position="423"/>
    </location>
</feature>
<dbReference type="Proteomes" id="UP001595904">
    <property type="component" value="Unassembled WGS sequence"/>
</dbReference>
<dbReference type="EMBL" id="JBHSDU010000015">
    <property type="protein sequence ID" value="MFC4313810.1"/>
    <property type="molecule type" value="Genomic_DNA"/>
</dbReference>
<keyword evidence="7 8" id="KW-0472">Membrane</keyword>
<accession>A0ABV8T395</accession>
<feature type="transmembrane region" description="Helical" evidence="8">
    <location>
        <begin position="228"/>
        <end position="251"/>
    </location>
</feature>
<dbReference type="PROSITE" id="PS50850">
    <property type="entry name" value="MFS"/>
    <property type="match status" value="1"/>
</dbReference>
<feature type="transmembrane region" description="Helical" evidence="8">
    <location>
        <begin position="85"/>
        <end position="104"/>
    </location>
</feature>
<feature type="transmembrane region" description="Helical" evidence="8">
    <location>
        <begin position="171"/>
        <end position="193"/>
    </location>
</feature>
<feature type="transmembrane region" description="Helical" evidence="8">
    <location>
        <begin position="57"/>
        <end position="78"/>
    </location>
</feature>
<keyword evidence="5 8" id="KW-0812">Transmembrane</keyword>
<evidence type="ECO:0000313" key="10">
    <source>
        <dbReference type="EMBL" id="MFC4313810.1"/>
    </source>
</evidence>
<feature type="transmembrane region" description="Helical" evidence="8">
    <location>
        <begin position="478"/>
        <end position="495"/>
    </location>
</feature>
<evidence type="ECO:0000256" key="8">
    <source>
        <dbReference type="SAM" id="Phobius"/>
    </source>
</evidence>
<dbReference type="SUPFAM" id="SSF103473">
    <property type="entry name" value="MFS general substrate transporter"/>
    <property type="match status" value="1"/>
</dbReference>
<evidence type="ECO:0000256" key="1">
    <source>
        <dbReference type="ARBA" id="ARBA00004651"/>
    </source>
</evidence>
<evidence type="ECO:0000256" key="5">
    <source>
        <dbReference type="ARBA" id="ARBA00022692"/>
    </source>
</evidence>
<dbReference type="PANTHER" id="PTHR42718">
    <property type="entry name" value="MAJOR FACILITATOR SUPERFAMILY MULTIDRUG TRANSPORTER MFSC"/>
    <property type="match status" value="1"/>
</dbReference>
<evidence type="ECO:0000256" key="2">
    <source>
        <dbReference type="ARBA" id="ARBA00008537"/>
    </source>
</evidence>
<evidence type="ECO:0000256" key="4">
    <source>
        <dbReference type="ARBA" id="ARBA00022475"/>
    </source>
</evidence>
<dbReference type="PRINTS" id="PR01036">
    <property type="entry name" value="TCRTETB"/>
</dbReference>
<keyword evidence="11" id="KW-1185">Reference proteome</keyword>
<dbReference type="InterPro" id="IPR004638">
    <property type="entry name" value="EmrB-like"/>
</dbReference>
<dbReference type="InterPro" id="IPR036259">
    <property type="entry name" value="MFS_trans_sf"/>
</dbReference>
<feature type="transmembrane region" description="Helical" evidence="8">
    <location>
        <begin position="333"/>
        <end position="353"/>
    </location>
</feature>
<feature type="domain" description="Major facilitator superfamily (MFS) profile" evidence="9">
    <location>
        <begin position="19"/>
        <end position="500"/>
    </location>
</feature>
<comment type="similarity">
    <text evidence="2">Belongs to the major facilitator superfamily. EmrB family.</text>
</comment>
<feature type="transmembrane region" description="Helical" evidence="8">
    <location>
        <begin position="110"/>
        <end position="132"/>
    </location>
</feature>
<dbReference type="InterPro" id="IPR011701">
    <property type="entry name" value="MFS"/>
</dbReference>
<feature type="transmembrane region" description="Helical" evidence="8">
    <location>
        <begin position="365"/>
        <end position="393"/>
    </location>
</feature>
<feature type="transmembrane region" description="Helical" evidence="8">
    <location>
        <begin position="305"/>
        <end position="326"/>
    </location>
</feature>
<comment type="caution">
    <text evidence="10">The sequence shown here is derived from an EMBL/GenBank/DDBJ whole genome shotgun (WGS) entry which is preliminary data.</text>
</comment>
<protein>
    <submittedName>
        <fullName evidence="10">DHA2 family efflux MFS transporter permease subunit</fullName>
    </submittedName>
</protein>
<evidence type="ECO:0000256" key="3">
    <source>
        <dbReference type="ARBA" id="ARBA00022448"/>
    </source>
</evidence>
<keyword evidence="4" id="KW-1003">Cell membrane</keyword>
<dbReference type="RefSeq" id="WP_380604463.1">
    <property type="nucleotide sequence ID" value="NZ_JBHSDU010000015.1"/>
</dbReference>
<feature type="transmembrane region" description="Helical" evidence="8">
    <location>
        <begin position="272"/>
        <end position="293"/>
    </location>
</feature>
<sequence length="509" mass="55122">MSDSLPTASAEELRHRGWITLSVMLGSVMQSLDTTIANVALPRIQGTLSATQEQMGWVLTSYIVGVAIMTPLSGWLTGPVGRKKVFVSSVALFTIASAMCGLAHSLTELVIYRAIQGVAGAGLVPLSLAILLDLYPRDQHGKATAMWAMGVTLGPILGPALGGWLTETHSWRWVFLINIPFGVLAFLIASRFLHETPLRRTPFDFFGFAMLSVAIGSLQLMLDRGQLLDWFSSTEIVIEGAIALVAFYLFIVHILTAREPFMSPGLFKDRNFALGSIFIFLIGIVLLATLALLPPLLEGLFDYPVVTIGLVTAPRGLGTFAAMFIVGRVINKIDARVLVTFGLLTTSLSLWLMTGFSPQMDDSLVIWSGVIQGFGLGFTWVPLTTIAFGTLLPSQRNEATAIFNLLRNIGSSIGVAMVTALLTRNVQFMHARLVEHVTPYDLATRTHPVFDASTLYGLQAIDGVVTHQATLIAYINDFKLLLIMTLAVTPLVLLLRKAQSSGPVAVHAD</sequence>
<name>A0ABV8T395_9GAMM</name>
<dbReference type="PANTHER" id="PTHR42718:SF9">
    <property type="entry name" value="MAJOR FACILITATOR SUPERFAMILY MULTIDRUG TRANSPORTER MFSC"/>
    <property type="match status" value="1"/>
</dbReference>
<dbReference type="Pfam" id="PF07690">
    <property type="entry name" value="MFS_1"/>
    <property type="match status" value="1"/>
</dbReference>
<dbReference type="Gene3D" id="1.20.1720.10">
    <property type="entry name" value="Multidrug resistance protein D"/>
    <property type="match status" value="1"/>
</dbReference>
<feature type="transmembrane region" description="Helical" evidence="8">
    <location>
        <begin position="205"/>
        <end position="222"/>
    </location>
</feature>
<keyword evidence="6 8" id="KW-1133">Transmembrane helix</keyword>
<evidence type="ECO:0000259" key="9">
    <source>
        <dbReference type="PROSITE" id="PS50850"/>
    </source>
</evidence>
<comment type="subcellular location">
    <subcellularLocation>
        <location evidence="1">Cell membrane</location>
        <topology evidence="1">Multi-pass membrane protein</topology>
    </subcellularLocation>
</comment>